<keyword evidence="5" id="KW-1185">Reference proteome</keyword>
<organism evidence="3">
    <name type="scientific">Guillardia theta (strain CCMP2712)</name>
    <name type="common">Cryptophyte</name>
    <dbReference type="NCBI Taxonomy" id="905079"/>
    <lineage>
        <taxon>Eukaryota</taxon>
        <taxon>Cryptophyceae</taxon>
        <taxon>Pyrenomonadales</taxon>
        <taxon>Geminigeraceae</taxon>
        <taxon>Guillardia</taxon>
    </lineage>
</organism>
<accession>L1ID76</accession>
<protein>
    <recommendedName>
        <fullName evidence="2">SF4 helicase domain-containing protein</fullName>
    </recommendedName>
</protein>
<dbReference type="OrthoDB" id="275278at2759"/>
<dbReference type="EnsemblProtists" id="EKX33854">
    <property type="protein sequence ID" value="EKX33854"/>
    <property type="gene ID" value="GUITHDRAFT_98228"/>
</dbReference>
<dbReference type="PROSITE" id="PS51199">
    <property type="entry name" value="SF4_HELICASE"/>
    <property type="match status" value="1"/>
</dbReference>
<dbReference type="Pfam" id="PF13155">
    <property type="entry name" value="Toprim_2"/>
    <property type="match status" value="1"/>
</dbReference>
<evidence type="ECO:0000313" key="3">
    <source>
        <dbReference type="EMBL" id="EKX33854.1"/>
    </source>
</evidence>
<comment type="subcellular location">
    <subcellularLocation>
        <location evidence="1">Plastid</location>
        <location evidence="1">Chloroplast</location>
    </subcellularLocation>
</comment>
<dbReference type="PANTHER" id="PTHR12873:SF0">
    <property type="entry name" value="TWINKLE MTDNA HELICASE"/>
    <property type="match status" value="1"/>
</dbReference>
<dbReference type="HOGENOM" id="CLU_012336_1_1_1"/>
<reference evidence="3 5" key="1">
    <citation type="journal article" date="2012" name="Nature">
        <title>Algal genomes reveal evolutionary mosaicism and the fate of nucleomorphs.</title>
        <authorList>
            <consortium name="DOE Joint Genome Institute"/>
            <person name="Curtis B.A."/>
            <person name="Tanifuji G."/>
            <person name="Burki F."/>
            <person name="Gruber A."/>
            <person name="Irimia M."/>
            <person name="Maruyama S."/>
            <person name="Arias M.C."/>
            <person name="Ball S.G."/>
            <person name="Gile G.H."/>
            <person name="Hirakawa Y."/>
            <person name="Hopkins J.F."/>
            <person name="Kuo A."/>
            <person name="Rensing S.A."/>
            <person name="Schmutz J."/>
            <person name="Symeonidi A."/>
            <person name="Elias M."/>
            <person name="Eveleigh R.J."/>
            <person name="Herman E.K."/>
            <person name="Klute M.J."/>
            <person name="Nakayama T."/>
            <person name="Obornik M."/>
            <person name="Reyes-Prieto A."/>
            <person name="Armbrust E.V."/>
            <person name="Aves S.J."/>
            <person name="Beiko R.G."/>
            <person name="Coutinho P."/>
            <person name="Dacks J.B."/>
            <person name="Durnford D.G."/>
            <person name="Fast N.M."/>
            <person name="Green B.R."/>
            <person name="Grisdale C.J."/>
            <person name="Hempel F."/>
            <person name="Henrissat B."/>
            <person name="Hoppner M.P."/>
            <person name="Ishida K."/>
            <person name="Kim E."/>
            <person name="Koreny L."/>
            <person name="Kroth P.G."/>
            <person name="Liu Y."/>
            <person name="Malik S.B."/>
            <person name="Maier U.G."/>
            <person name="McRose D."/>
            <person name="Mock T."/>
            <person name="Neilson J.A."/>
            <person name="Onodera N.T."/>
            <person name="Poole A.M."/>
            <person name="Pritham E.J."/>
            <person name="Richards T.A."/>
            <person name="Rocap G."/>
            <person name="Roy S.W."/>
            <person name="Sarai C."/>
            <person name="Schaack S."/>
            <person name="Shirato S."/>
            <person name="Slamovits C.H."/>
            <person name="Spencer D.F."/>
            <person name="Suzuki S."/>
            <person name="Worden A.Z."/>
            <person name="Zauner S."/>
            <person name="Barry K."/>
            <person name="Bell C."/>
            <person name="Bharti A.K."/>
            <person name="Crow J.A."/>
            <person name="Grimwood J."/>
            <person name="Kramer R."/>
            <person name="Lindquist E."/>
            <person name="Lucas S."/>
            <person name="Salamov A."/>
            <person name="McFadden G.I."/>
            <person name="Lane C.E."/>
            <person name="Keeling P.J."/>
            <person name="Gray M.W."/>
            <person name="Grigoriev I.V."/>
            <person name="Archibald J.M."/>
        </authorList>
    </citation>
    <scope>NUCLEOTIDE SEQUENCE</scope>
    <source>
        <strain evidence="3 5">CCMP2712</strain>
    </source>
</reference>
<evidence type="ECO:0000313" key="5">
    <source>
        <dbReference type="Proteomes" id="UP000011087"/>
    </source>
</evidence>
<proteinExistence type="predicted"/>
<feature type="domain" description="SF4 helicase" evidence="2">
    <location>
        <begin position="181"/>
        <end position="428"/>
    </location>
</feature>
<evidence type="ECO:0000313" key="4">
    <source>
        <dbReference type="EnsemblProtists" id="EKX33854"/>
    </source>
</evidence>
<dbReference type="PaxDb" id="55529-EKX33854"/>
<dbReference type="eggNOG" id="KOG2373">
    <property type="taxonomic scope" value="Eukaryota"/>
</dbReference>
<dbReference type="GO" id="GO:0003697">
    <property type="term" value="F:single-stranded DNA binding"/>
    <property type="evidence" value="ECO:0007669"/>
    <property type="project" value="InterPro"/>
</dbReference>
<dbReference type="GeneID" id="17290583"/>
<dbReference type="RefSeq" id="XP_005820834.1">
    <property type="nucleotide sequence ID" value="XM_005820777.1"/>
</dbReference>
<dbReference type="CDD" id="cd01122">
    <property type="entry name" value="Twinkle_C"/>
    <property type="match status" value="1"/>
</dbReference>
<dbReference type="GO" id="GO:0005524">
    <property type="term" value="F:ATP binding"/>
    <property type="evidence" value="ECO:0007669"/>
    <property type="project" value="InterPro"/>
</dbReference>
<dbReference type="Pfam" id="PF13481">
    <property type="entry name" value="AAA_25"/>
    <property type="match status" value="1"/>
</dbReference>
<dbReference type="SUPFAM" id="SSF52540">
    <property type="entry name" value="P-loop containing nucleoside triphosphate hydrolases"/>
    <property type="match status" value="1"/>
</dbReference>
<reference evidence="5" key="2">
    <citation type="submission" date="2012-11" db="EMBL/GenBank/DDBJ databases">
        <authorList>
            <person name="Kuo A."/>
            <person name="Curtis B.A."/>
            <person name="Tanifuji G."/>
            <person name="Burki F."/>
            <person name="Gruber A."/>
            <person name="Irimia M."/>
            <person name="Maruyama S."/>
            <person name="Arias M.C."/>
            <person name="Ball S.G."/>
            <person name="Gile G.H."/>
            <person name="Hirakawa Y."/>
            <person name="Hopkins J.F."/>
            <person name="Rensing S.A."/>
            <person name="Schmutz J."/>
            <person name="Symeonidi A."/>
            <person name="Elias M."/>
            <person name="Eveleigh R.J."/>
            <person name="Herman E.K."/>
            <person name="Klute M.J."/>
            <person name="Nakayama T."/>
            <person name="Obornik M."/>
            <person name="Reyes-Prieto A."/>
            <person name="Armbrust E.V."/>
            <person name="Aves S.J."/>
            <person name="Beiko R.G."/>
            <person name="Coutinho P."/>
            <person name="Dacks J.B."/>
            <person name="Durnford D.G."/>
            <person name="Fast N.M."/>
            <person name="Green B.R."/>
            <person name="Grisdale C."/>
            <person name="Hempe F."/>
            <person name="Henrissat B."/>
            <person name="Hoppner M.P."/>
            <person name="Ishida K.-I."/>
            <person name="Kim E."/>
            <person name="Koreny L."/>
            <person name="Kroth P.G."/>
            <person name="Liu Y."/>
            <person name="Malik S.-B."/>
            <person name="Maier U.G."/>
            <person name="McRose D."/>
            <person name="Mock T."/>
            <person name="Neilson J.A."/>
            <person name="Onodera N.T."/>
            <person name="Poole A.M."/>
            <person name="Pritham E.J."/>
            <person name="Richards T.A."/>
            <person name="Rocap G."/>
            <person name="Roy S.W."/>
            <person name="Sarai C."/>
            <person name="Schaack S."/>
            <person name="Shirato S."/>
            <person name="Slamovits C.H."/>
            <person name="Spencer D.F."/>
            <person name="Suzuki S."/>
            <person name="Worden A.Z."/>
            <person name="Zauner S."/>
            <person name="Barry K."/>
            <person name="Bell C."/>
            <person name="Bharti A.K."/>
            <person name="Crow J.A."/>
            <person name="Grimwood J."/>
            <person name="Kramer R."/>
            <person name="Lindquist E."/>
            <person name="Lucas S."/>
            <person name="Salamov A."/>
            <person name="McFadden G.I."/>
            <person name="Lane C.E."/>
            <person name="Keeling P.J."/>
            <person name="Gray M.W."/>
            <person name="Grigoriev I.V."/>
            <person name="Archibald J.M."/>
        </authorList>
    </citation>
    <scope>NUCLEOTIDE SEQUENCE</scope>
    <source>
        <strain evidence="5">CCMP2712</strain>
    </source>
</reference>
<evidence type="ECO:0000259" key="2">
    <source>
        <dbReference type="PROSITE" id="PS51199"/>
    </source>
</evidence>
<dbReference type="InterPro" id="IPR027417">
    <property type="entry name" value="P-loop_NTPase"/>
</dbReference>
<dbReference type="InterPro" id="IPR034154">
    <property type="entry name" value="TOPRIM_DnaG/twinkle"/>
</dbReference>
<dbReference type="STRING" id="905079.L1ID76"/>
<dbReference type="EMBL" id="JH993127">
    <property type="protein sequence ID" value="EKX33854.1"/>
    <property type="molecule type" value="Genomic_DNA"/>
</dbReference>
<dbReference type="Proteomes" id="UP000011087">
    <property type="component" value="Unassembled WGS sequence"/>
</dbReference>
<dbReference type="OMA" id="GIRWSRF"/>
<sequence length="440" mass="49655">MSVTFPWFSPTESELVRVKVRAIEDKKCMKLDPSGNIWGFFGWTTVSEDTTEIVLTEGEIDAMTVYQETGLPSLSLPNGASSLPVELIAMLERFQTIYLWMDDDVPGREGARMCLKKLGRHRCKVVWCRDGGNSGPKDANDALQKYEISTILSKAQIVPHDHILRFEDIRREIQEQLTSYNSISGISFGSALPTLTKILKGHRPGEFTIVTGRTGQGKTTMLSQLSIDLCEQGVHTLWGSFEIKNARLGAKMLQQHSKKSLRGCSDREFNDAADAFSQLPLWFLSYYGTTDIDDVLDAMEFAVYSKDVKHVVLDNLQFMTSGAYRESDTFKILDQAIHKLRLFATDFNVHISLVIHPRKDDESQLLTLSSIFGTAKATQESDNVIILQTNGAIKYLDIRKNRFDGSLGCVPFKFNEKTLRYEEMEPDEVLAMEQEYANSL</sequence>
<dbReference type="GO" id="GO:0043139">
    <property type="term" value="F:5'-3' DNA helicase activity"/>
    <property type="evidence" value="ECO:0007669"/>
    <property type="project" value="InterPro"/>
</dbReference>
<dbReference type="CDD" id="cd01029">
    <property type="entry name" value="TOPRIM_primases"/>
    <property type="match status" value="1"/>
</dbReference>
<dbReference type="AlphaFoldDB" id="L1ID76"/>
<dbReference type="KEGG" id="gtt:GUITHDRAFT_98228"/>
<name>L1ID76_GUITC</name>
<dbReference type="Gene3D" id="3.40.1360.10">
    <property type="match status" value="1"/>
</dbReference>
<reference evidence="4" key="3">
    <citation type="submission" date="2016-03" db="UniProtKB">
        <authorList>
            <consortium name="EnsemblProtists"/>
        </authorList>
    </citation>
    <scope>IDENTIFICATION</scope>
</reference>
<gene>
    <name evidence="3" type="ORF">GUITHDRAFT_98228</name>
</gene>
<evidence type="ECO:0000256" key="1">
    <source>
        <dbReference type="ARBA" id="ARBA00004229"/>
    </source>
</evidence>
<dbReference type="Gene3D" id="3.40.50.300">
    <property type="entry name" value="P-loop containing nucleotide triphosphate hydrolases"/>
    <property type="match status" value="1"/>
</dbReference>
<dbReference type="InterPro" id="IPR007694">
    <property type="entry name" value="DNA_helicase_DnaB-like_C"/>
</dbReference>
<dbReference type="InterPro" id="IPR027032">
    <property type="entry name" value="Twinkle-like"/>
</dbReference>
<dbReference type="SUPFAM" id="SSF56731">
    <property type="entry name" value="DNA primase core"/>
    <property type="match status" value="1"/>
</dbReference>
<dbReference type="GO" id="GO:0009507">
    <property type="term" value="C:chloroplast"/>
    <property type="evidence" value="ECO:0007669"/>
    <property type="project" value="UniProtKB-SubCell"/>
</dbReference>
<dbReference type="PANTHER" id="PTHR12873">
    <property type="entry name" value="T7-LIKE MITOCHONDRIAL DNA HELICASE"/>
    <property type="match status" value="1"/>
</dbReference>
<dbReference type="GO" id="GO:0006260">
    <property type="term" value="P:DNA replication"/>
    <property type="evidence" value="ECO:0007669"/>
    <property type="project" value="InterPro"/>
</dbReference>